<organism evidence="1 2">
    <name type="scientific">Vespula maculifrons</name>
    <name type="common">Eastern yellow jacket</name>
    <name type="synonym">Wasp</name>
    <dbReference type="NCBI Taxonomy" id="7453"/>
    <lineage>
        <taxon>Eukaryota</taxon>
        <taxon>Metazoa</taxon>
        <taxon>Ecdysozoa</taxon>
        <taxon>Arthropoda</taxon>
        <taxon>Hexapoda</taxon>
        <taxon>Insecta</taxon>
        <taxon>Pterygota</taxon>
        <taxon>Neoptera</taxon>
        <taxon>Endopterygota</taxon>
        <taxon>Hymenoptera</taxon>
        <taxon>Apocrita</taxon>
        <taxon>Aculeata</taxon>
        <taxon>Vespoidea</taxon>
        <taxon>Vespidae</taxon>
        <taxon>Vespinae</taxon>
        <taxon>Vespula</taxon>
    </lineage>
</organism>
<name>A0ABD2CFZ3_VESMC</name>
<keyword evidence="2" id="KW-1185">Reference proteome</keyword>
<dbReference type="EMBL" id="JAYRBN010000053">
    <property type="protein sequence ID" value="KAL2743991.1"/>
    <property type="molecule type" value="Genomic_DNA"/>
</dbReference>
<accession>A0ABD2CFZ3</accession>
<dbReference type="AlphaFoldDB" id="A0ABD2CFZ3"/>
<reference evidence="1 2" key="1">
    <citation type="journal article" date="2024" name="Ann. Entomol. Soc. Am.">
        <title>Genomic analyses of the southern and eastern yellowjacket wasps (Hymenoptera: Vespidae) reveal evolutionary signatures of social life.</title>
        <authorList>
            <person name="Catto M.A."/>
            <person name="Caine P.B."/>
            <person name="Orr S.E."/>
            <person name="Hunt B.G."/>
            <person name="Goodisman M.A.D."/>
        </authorList>
    </citation>
    <scope>NUCLEOTIDE SEQUENCE [LARGE SCALE GENOMIC DNA]</scope>
    <source>
        <strain evidence="1">232</strain>
        <tissue evidence="1">Head and thorax</tissue>
    </source>
</reference>
<sequence length="94" mass="10724">MKASSVNLQSVVKRENGRIKIVNRKRNSKQPCDQYSIRIFLFALCHLFHEAPPNGRETIHALPTIIKSKHKCDNIEYGEALVSIRMPQDQVAPV</sequence>
<proteinExistence type="predicted"/>
<evidence type="ECO:0000313" key="1">
    <source>
        <dbReference type="EMBL" id="KAL2743991.1"/>
    </source>
</evidence>
<dbReference type="Proteomes" id="UP001607303">
    <property type="component" value="Unassembled WGS sequence"/>
</dbReference>
<protein>
    <submittedName>
        <fullName evidence="1">Uncharacterized protein</fullName>
    </submittedName>
</protein>
<gene>
    <name evidence="1" type="ORF">V1477_007867</name>
</gene>
<evidence type="ECO:0000313" key="2">
    <source>
        <dbReference type="Proteomes" id="UP001607303"/>
    </source>
</evidence>
<comment type="caution">
    <text evidence="1">The sequence shown here is derived from an EMBL/GenBank/DDBJ whole genome shotgun (WGS) entry which is preliminary data.</text>
</comment>